<feature type="region of interest" description="Disordered" evidence="1">
    <location>
        <begin position="53"/>
        <end position="77"/>
    </location>
</feature>
<protein>
    <submittedName>
        <fullName evidence="3">Uncharacterized protein</fullName>
    </submittedName>
</protein>
<dbReference type="PANTHER" id="PTHR34414">
    <property type="entry name" value="HET DOMAIN-CONTAINING PROTEIN-RELATED"/>
    <property type="match status" value="1"/>
</dbReference>
<gene>
    <name evidence="3" type="ORF">TGAM01_v208429</name>
</gene>
<evidence type="ECO:0000313" key="3">
    <source>
        <dbReference type="EMBL" id="PON22743.1"/>
    </source>
</evidence>
<dbReference type="Proteomes" id="UP000054821">
    <property type="component" value="Unassembled WGS sequence"/>
</dbReference>
<sequence>MDCLDEPLLVLSGPTSSEDVTPLNEMASCGFSTATDISPHPVAKAPWRIVAASDKDKSPEAPANLSTPSSASEPKEAKRVSFVLPVKPTEELAEPECWPFGRKSGDAEHRSLTEEELCRLLPSSFRNGIAWVGIPEKRVEHFLTNDLSVNRLMEVFDCFFMLGKNAPPRALSYQKALGLEITVIEKMDMHLLRSKGQILIKPLPKYLFEPKFWEEYLECPEECPYNDMFTAFRRGGQLHNSHRLTELKPCNHSIIWMRALGFAFSYVALVCTKSDFEIAKAKKLIPDDVNFEGWKYFVSRILSDSAGGKILRQIDKRFTYGELDLARLNQVFMIRSPFKWLFQGNEHRELVQSHFFLPPLSIYVAVVLGYRFARIAYTKMKENQPLAVVVFITCFWLVLCLLSLVRSESPML</sequence>
<evidence type="ECO:0000313" key="4">
    <source>
        <dbReference type="Proteomes" id="UP000054821"/>
    </source>
</evidence>
<organism evidence="3 4">
    <name type="scientific">Trichoderma gamsii</name>
    <dbReference type="NCBI Taxonomy" id="398673"/>
    <lineage>
        <taxon>Eukaryota</taxon>
        <taxon>Fungi</taxon>
        <taxon>Dikarya</taxon>
        <taxon>Ascomycota</taxon>
        <taxon>Pezizomycotina</taxon>
        <taxon>Sordariomycetes</taxon>
        <taxon>Hypocreomycetidae</taxon>
        <taxon>Hypocreales</taxon>
        <taxon>Hypocreaceae</taxon>
        <taxon>Trichoderma</taxon>
    </lineage>
</organism>
<comment type="caution">
    <text evidence="3">The sequence shown here is derived from an EMBL/GenBank/DDBJ whole genome shotgun (WGS) entry which is preliminary data.</text>
</comment>
<dbReference type="Pfam" id="PF20246">
    <property type="entry name" value="DUF6601"/>
    <property type="match status" value="1"/>
</dbReference>
<reference evidence="3 4" key="1">
    <citation type="journal article" date="2016" name="Genome Announc.">
        <title>Draft Whole-Genome Sequence of Trichoderma gamsii T6085, a Promising Biocontrol Agent of Fusarium Head Blight on Wheat.</title>
        <authorList>
            <person name="Baroncelli R."/>
            <person name="Zapparata A."/>
            <person name="Piaggeschi G."/>
            <person name="Sarrocco S."/>
            <person name="Vannacci G."/>
        </authorList>
    </citation>
    <scope>NUCLEOTIDE SEQUENCE [LARGE SCALE GENOMIC DNA]</scope>
    <source>
        <strain evidence="3 4">T6085</strain>
    </source>
</reference>
<keyword evidence="2" id="KW-0472">Membrane</keyword>
<feature type="transmembrane region" description="Helical" evidence="2">
    <location>
        <begin position="385"/>
        <end position="405"/>
    </location>
</feature>
<feature type="transmembrane region" description="Helical" evidence="2">
    <location>
        <begin position="355"/>
        <end position="373"/>
    </location>
</feature>
<dbReference type="STRING" id="398673.A0A2P4ZEN8"/>
<evidence type="ECO:0000256" key="2">
    <source>
        <dbReference type="SAM" id="Phobius"/>
    </source>
</evidence>
<dbReference type="EMBL" id="JPDN02000035">
    <property type="protein sequence ID" value="PON22743.1"/>
    <property type="molecule type" value="Genomic_DNA"/>
</dbReference>
<accession>A0A2P4ZEN8</accession>
<dbReference type="GeneID" id="29990285"/>
<evidence type="ECO:0000256" key="1">
    <source>
        <dbReference type="SAM" id="MobiDB-lite"/>
    </source>
</evidence>
<dbReference type="RefSeq" id="XP_018656579.1">
    <property type="nucleotide sequence ID" value="XM_018810202.1"/>
</dbReference>
<keyword evidence="4" id="KW-1185">Reference proteome</keyword>
<dbReference type="PANTHER" id="PTHR34414:SF1">
    <property type="entry name" value="SUBTILISIN-LIKE SERINE PROTEASE"/>
    <property type="match status" value="1"/>
</dbReference>
<keyword evidence="2" id="KW-0812">Transmembrane</keyword>
<dbReference type="InterPro" id="IPR046536">
    <property type="entry name" value="DUF6601"/>
</dbReference>
<keyword evidence="2" id="KW-1133">Transmembrane helix</keyword>
<dbReference type="AlphaFoldDB" id="A0A2P4ZEN8"/>
<name>A0A2P4ZEN8_9HYPO</name>
<proteinExistence type="predicted"/>